<reference evidence="2" key="1">
    <citation type="submission" date="2022-11" db="UniProtKB">
        <authorList>
            <consortium name="WormBaseParasite"/>
        </authorList>
    </citation>
    <scope>IDENTIFICATION</scope>
</reference>
<protein>
    <submittedName>
        <fullName evidence="2">Serpentine receptor class gamma</fullName>
    </submittedName>
</protein>
<name>A0AC35GXA6_9BILA</name>
<organism evidence="1 2">
    <name type="scientific">Panagrolaimus sp. PS1159</name>
    <dbReference type="NCBI Taxonomy" id="55785"/>
    <lineage>
        <taxon>Eukaryota</taxon>
        <taxon>Metazoa</taxon>
        <taxon>Ecdysozoa</taxon>
        <taxon>Nematoda</taxon>
        <taxon>Chromadorea</taxon>
        <taxon>Rhabditida</taxon>
        <taxon>Tylenchina</taxon>
        <taxon>Panagrolaimomorpha</taxon>
        <taxon>Panagrolaimoidea</taxon>
        <taxon>Panagrolaimidae</taxon>
        <taxon>Panagrolaimus</taxon>
    </lineage>
</organism>
<dbReference type="Proteomes" id="UP000887580">
    <property type="component" value="Unplaced"/>
</dbReference>
<evidence type="ECO:0000313" key="2">
    <source>
        <dbReference type="WBParaSite" id="PS1159_v2.g9747.t1"/>
    </source>
</evidence>
<proteinExistence type="predicted"/>
<dbReference type="WBParaSite" id="PS1159_v2.g9747.t1">
    <property type="protein sequence ID" value="PS1159_v2.g9747.t1"/>
    <property type="gene ID" value="PS1159_v2.g9747"/>
</dbReference>
<evidence type="ECO:0000313" key="1">
    <source>
        <dbReference type="Proteomes" id="UP000887580"/>
    </source>
</evidence>
<sequence length="254" mass="29508">MVLTVHNYIRTFFYLTLTPFHISPWLITNLWQLQLSWFASNYSVCQQAFIHASIAINRAWIAFFGMKQKKYSLSEYGRRAIWILPFVAIPQCPQTFGAHYVYEVLENGDLASYFAESWAQSFWNIISPIGMFSTASITFICAMITIFRYRYLLKTSGTHISMSIVQDMRLFTQAFVLLILQLAFVGYYIISNVFADSAFFMNIASDLFYYVSDAYSFCNPIALLIVSKNIRYDYLYFYGIKKSNVVSVQSLSWT</sequence>
<accession>A0AC35GXA6</accession>